<dbReference type="Proteomes" id="UP000291485">
    <property type="component" value="Unassembled WGS sequence"/>
</dbReference>
<evidence type="ECO:0000313" key="3">
    <source>
        <dbReference type="Proteomes" id="UP000291485"/>
    </source>
</evidence>
<dbReference type="SUPFAM" id="SSF53756">
    <property type="entry name" value="UDP-Glycosyltransferase/glycogen phosphorylase"/>
    <property type="match status" value="1"/>
</dbReference>
<accession>A0A4R0NSD4</accession>
<protein>
    <submittedName>
        <fullName evidence="2">Glycosyltransferase family 1 protein</fullName>
    </submittedName>
</protein>
<gene>
    <name evidence="2" type="ORF">EZ449_19555</name>
</gene>
<keyword evidence="1 2" id="KW-0808">Transferase</keyword>
<reference evidence="2 3" key="1">
    <citation type="submission" date="2019-02" db="EMBL/GenBank/DDBJ databases">
        <title>Pedobacter sp. RP-3-11 sp. nov., isolated from Arctic soil.</title>
        <authorList>
            <person name="Dahal R.H."/>
        </authorList>
    </citation>
    <scope>NUCLEOTIDE SEQUENCE [LARGE SCALE GENOMIC DNA]</scope>
    <source>
        <strain evidence="2 3">RP-3-11</strain>
    </source>
</reference>
<dbReference type="Pfam" id="PF13692">
    <property type="entry name" value="Glyco_trans_1_4"/>
    <property type="match status" value="1"/>
</dbReference>
<dbReference type="Gene3D" id="3.40.50.11010">
    <property type="match status" value="1"/>
</dbReference>
<evidence type="ECO:0000256" key="1">
    <source>
        <dbReference type="ARBA" id="ARBA00022679"/>
    </source>
</evidence>
<evidence type="ECO:0000313" key="2">
    <source>
        <dbReference type="EMBL" id="TCD01994.1"/>
    </source>
</evidence>
<organism evidence="2 3">
    <name type="scientific">Pedobacter frigidisoli</name>
    <dbReference type="NCBI Taxonomy" id="2530455"/>
    <lineage>
        <taxon>Bacteria</taxon>
        <taxon>Pseudomonadati</taxon>
        <taxon>Bacteroidota</taxon>
        <taxon>Sphingobacteriia</taxon>
        <taxon>Sphingobacteriales</taxon>
        <taxon>Sphingobacteriaceae</taxon>
        <taxon>Pedobacter</taxon>
    </lineage>
</organism>
<comment type="caution">
    <text evidence="2">The sequence shown here is derived from an EMBL/GenBank/DDBJ whole genome shotgun (WGS) entry which is preliminary data.</text>
</comment>
<keyword evidence="3" id="KW-1185">Reference proteome</keyword>
<dbReference type="PANTHER" id="PTHR46401:SF2">
    <property type="entry name" value="GLYCOSYLTRANSFERASE WBBK-RELATED"/>
    <property type="match status" value="1"/>
</dbReference>
<sequence>MLENQDIIIVGQQGWDTEIGSNCKNIALEFSKKNRVIYVNPPLDRISKWRGKNEQRIQKRLAVISGATNGFVMVEKNLYVLDPDCLIESINWLPVGKVYNYLNKINNERFFASIKKAVDQIHFKSDMLFNDSDMLRSFHLKKLLNPKISVYYSRDNMLATSYYKKHGSVMEPKIIAQSDLCFTNSGYLENYCKKYNINAYNVGQGCDFSLFDEPANYSVEKELEHIQKPRIGYIGVLTSARLDIDIIEHIALAKPDWNIVLVGPEDDLFKKSVLHTLPNVHFLGAKPVDALPNYIDAFDVCFNPQLLNDLTIGNYPRKIDEYLALGKPTIATKTEAMEAFKDHVFLADGKDDYVSGIASLLSEDSKVLNDNRRTFARSHTWTNSVDLMYQLIKKFKKSL</sequence>
<dbReference type="OrthoDB" id="9816564at2"/>
<dbReference type="PANTHER" id="PTHR46401">
    <property type="entry name" value="GLYCOSYLTRANSFERASE WBBK-RELATED"/>
    <property type="match status" value="1"/>
</dbReference>
<dbReference type="AlphaFoldDB" id="A0A4R0NSD4"/>
<dbReference type="EMBL" id="SJSN01000019">
    <property type="protein sequence ID" value="TCD01994.1"/>
    <property type="molecule type" value="Genomic_DNA"/>
</dbReference>
<proteinExistence type="predicted"/>
<name>A0A4R0NSD4_9SPHI</name>
<dbReference type="GO" id="GO:0009103">
    <property type="term" value="P:lipopolysaccharide biosynthetic process"/>
    <property type="evidence" value="ECO:0007669"/>
    <property type="project" value="TreeGrafter"/>
</dbReference>
<dbReference type="Gene3D" id="3.40.50.2000">
    <property type="entry name" value="Glycogen Phosphorylase B"/>
    <property type="match status" value="1"/>
</dbReference>
<dbReference type="GO" id="GO:0016757">
    <property type="term" value="F:glycosyltransferase activity"/>
    <property type="evidence" value="ECO:0007669"/>
    <property type="project" value="TreeGrafter"/>
</dbReference>